<dbReference type="Proteomes" id="UP000221024">
    <property type="component" value="Unassembled WGS sequence"/>
</dbReference>
<dbReference type="InterPro" id="IPR036866">
    <property type="entry name" value="RibonucZ/Hydroxyglut_hydro"/>
</dbReference>
<dbReference type="PANTHER" id="PTHR46018:SF2">
    <property type="entry name" value="ZINC PHOSPHODIESTERASE ELAC PROTEIN 1"/>
    <property type="match status" value="1"/>
</dbReference>
<dbReference type="SUPFAM" id="SSF56281">
    <property type="entry name" value="Metallo-hydrolase/oxidoreductase"/>
    <property type="match status" value="1"/>
</dbReference>
<evidence type="ECO:0000313" key="3">
    <source>
        <dbReference type="Proteomes" id="UP000221024"/>
    </source>
</evidence>
<protein>
    <submittedName>
        <fullName evidence="2">MBL fold metallo-hydrolase</fullName>
    </submittedName>
</protein>
<dbReference type="InterPro" id="IPR001279">
    <property type="entry name" value="Metallo-B-lactamas"/>
</dbReference>
<accession>A0A2H3P3Z2</accession>
<dbReference type="OrthoDB" id="9794898at2"/>
<dbReference type="GO" id="GO:0042781">
    <property type="term" value="F:3'-tRNA processing endoribonuclease activity"/>
    <property type="evidence" value="ECO:0007669"/>
    <property type="project" value="TreeGrafter"/>
</dbReference>
<proteinExistence type="predicted"/>
<evidence type="ECO:0000313" key="2">
    <source>
        <dbReference type="EMBL" id="PEN05072.1"/>
    </source>
</evidence>
<organism evidence="2 3">
    <name type="scientific">Longimonas halophila</name>
    <dbReference type="NCBI Taxonomy" id="1469170"/>
    <lineage>
        <taxon>Bacteria</taxon>
        <taxon>Pseudomonadati</taxon>
        <taxon>Rhodothermota</taxon>
        <taxon>Rhodothermia</taxon>
        <taxon>Rhodothermales</taxon>
        <taxon>Salisaetaceae</taxon>
        <taxon>Longimonas</taxon>
    </lineage>
</organism>
<dbReference type="Pfam" id="PF12706">
    <property type="entry name" value="Lactamase_B_2"/>
    <property type="match status" value="1"/>
</dbReference>
<reference evidence="2 3" key="1">
    <citation type="submission" date="2017-10" db="EMBL/GenBank/DDBJ databases">
        <title>Draft genome of Longimonas halophila.</title>
        <authorList>
            <person name="Goh K.M."/>
            <person name="Shamsir M.S."/>
            <person name="Lim S.W."/>
        </authorList>
    </citation>
    <scope>NUCLEOTIDE SEQUENCE [LARGE SCALE GENOMIC DNA]</scope>
    <source>
        <strain evidence="2 3">KCTC 42399</strain>
    </source>
</reference>
<name>A0A2H3P3Z2_9BACT</name>
<comment type="caution">
    <text evidence="2">The sequence shown here is derived from an EMBL/GenBank/DDBJ whole genome shotgun (WGS) entry which is preliminary data.</text>
</comment>
<feature type="domain" description="Metallo-beta-lactamase" evidence="1">
    <location>
        <begin position="39"/>
        <end position="226"/>
    </location>
</feature>
<sequence>MRTMTAYTHLLGTGASISDPHRTTTMLALSDDAHSRSSLLVDCGGDALQRWQAVGGTFQEIAGLILTHRHPDHISGLPLLMEKLWLSDRDGDLPVCGYPATLDQARRCMKAFAPVTAGWEGMPELIAHEVEGQPGATVWTDAPWHITSAPVSHGDTPTFGLRVAHESGAVVAYSCDTAPCDAVVKLAEGADLLIHEATGAGPGHSSMVEAADIARAAGVDRLVLVHLPPGPKHEPLEAARDVFPETTLGVEGKSYSIA</sequence>
<evidence type="ECO:0000259" key="1">
    <source>
        <dbReference type="Pfam" id="PF12706"/>
    </source>
</evidence>
<keyword evidence="2" id="KW-0378">Hydrolase</keyword>
<gene>
    <name evidence="2" type="ORF">CRI93_13715</name>
</gene>
<keyword evidence="3" id="KW-1185">Reference proteome</keyword>
<dbReference type="PANTHER" id="PTHR46018">
    <property type="entry name" value="ZINC PHOSPHODIESTERASE ELAC PROTEIN 1"/>
    <property type="match status" value="1"/>
</dbReference>
<dbReference type="EMBL" id="PDEP01000016">
    <property type="protein sequence ID" value="PEN05072.1"/>
    <property type="molecule type" value="Genomic_DNA"/>
</dbReference>
<dbReference type="AlphaFoldDB" id="A0A2H3P3Z2"/>
<dbReference type="Gene3D" id="3.60.15.10">
    <property type="entry name" value="Ribonuclease Z/Hydroxyacylglutathione hydrolase-like"/>
    <property type="match status" value="1"/>
</dbReference>